<feature type="region of interest" description="Disordered" evidence="1">
    <location>
        <begin position="81"/>
        <end position="113"/>
    </location>
</feature>
<keyword evidence="3" id="KW-0732">Signal</keyword>
<reference evidence="6" key="3">
    <citation type="submission" date="2020-10" db="UniProtKB">
        <authorList>
            <consortium name="WormBaseParasite"/>
        </authorList>
    </citation>
    <scope>IDENTIFICATION</scope>
</reference>
<dbReference type="EMBL" id="LK028577">
    <property type="protein sequence ID" value="CDS17486.1"/>
    <property type="molecule type" value="Genomic_DNA"/>
</dbReference>
<sequence>MFVHTSTHITYLMTMRLLVGSLLVSLLCHRVICDDAPSSSIKPPTTLFPAMDVLPLTSDAASAAVGATPTSLIAITTLNHLHSTEGPPTTQPSESTGALSKETGHTVTHSPVSSISIKNGKAFVGRTDKKTTVSSEKEINSNDPINGTSFTNIKSLDSTTSSSSFNTAPTLSPKLVDAFESKTTESVARQENSVTQSKYASSKDNSTEFVGSPSSHLLSTPFAFEADDFTDVGTRRATTAWGTSTVYSEASLSQSQTESNFQEGVQLGQSSKIFTAKVTTHTETTMETSDSADQLSSVHSSTHEATASIPSSLTYRSEPLEKEYTTTFMELDLPEMTSSKTDLIQSADTSMNDQESGELSSTQKPTNLQPTSGTATGFQDDSALKTTNELTTHGPLTDHKTKNMYDSEILQPNVKTTSVFPSTAPTTLSPPGGSTTTVRTTTNESGSTFTDSELIIHTNLAESTSLIMRGVPKDSKLAVLDADTLASTSSGYTTQKTEKTPTFHSLSSPASEQVRKSEVGFHPFSNPSTDEISEKKLEFISTYTLITFATTLYEKIKSVQSAPSASPSPSVKVETDKSTCKLLQNSPVTAISGDFSKDLSTIAKVSTTELTGLDYSGTTEIPEVERDQAIASSALDTEVLKETDLPVLSDSNQESATLHTTSPTVYDTSTQPAAAESTKTKRSTDPRQPPINQNPQAPKGTDPEGMTVATAISMGLILIFLLILFCILAVSLIAGWVHCRGRESRRPKVSLIRVERGLATEFADSWNKGRPAQAWMTTRSGTTMTSHASGAQLSRSISYSPPSSSPPHPPSPPPPSFQCGCKRRGLFGSANRLCMAHGDPSARPNTSAVRAVKIISLTDESDVGEMRKT</sequence>
<protein>
    <submittedName>
        <fullName evidence="6">EGF-like domain-containing protein</fullName>
    </submittedName>
</protein>
<gene>
    <name evidence="4" type="ORF">EgrG_001024500</name>
</gene>
<name>A0A068WGA9_ECHGR</name>
<feature type="chain" id="PRO_5041036358" evidence="3">
    <location>
        <begin position="34"/>
        <end position="869"/>
    </location>
</feature>
<feature type="compositionally biased region" description="Basic and acidic residues" evidence="1">
    <location>
        <begin position="127"/>
        <end position="140"/>
    </location>
</feature>
<evidence type="ECO:0000313" key="5">
    <source>
        <dbReference type="Proteomes" id="UP000492820"/>
    </source>
</evidence>
<evidence type="ECO:0000256" key="3">
    <source>
        <dbReference type="SAM" id="SignalP"/>
    </source>
</evidence>
<feature type="region of interest" description="Disordered" evidence="1">
    <location>
        <begin position="491"/>
        <end position="511"/>
    </location>
</feature>
<proteinExistence type="predicted"/>
<accession>A0A068WGA9</accession>
<keyword evidence="2" id="KW-1133">Transmembrane helix</keyword>
<reference evidence="4 5" key="1">
    <citation type="journal article" date="2013" name="Nature">
        <title>The genomes of four tapeworm species reveal adaptations to parasitism.</title>
        <authorList>
            <person name="Tsai I.J."/>
            <person name="Zarowiecki M."/>
            <person name="Holroyd N."/>
            <person name="Garciarrubio A."/>
            <person name="Sanchez-Flores A."/>
            <person name="Brooks K.L."/>
            <person name="Tracey A."/>
            <person name="Bobes R.J."/>
            <person name="Fragoso G."/>
            <person name="Sciutto E."/>
            <person name="Aslett M."/>
            <person name="Beasley H."/>
            <person name="Bennett H.M."/>
            <person name="Cai J."/>
            <person name="Camicia F."/>
            <person name="Clark R."/>
            <person name="Cucher M."/>
            <person name="De Silva N."/>
            <person name="Day T.A."/>
            <person name="Deplazes P."/>
            <person name="Estrada K."/>
            <person name="Fernandez C."/>
            <person name="Holland P.W."/>
            <person name="Hou J."/>
            <person name="Hu S."/>
            <person name="Huckvale T."/>
            <person name="Hung S.S."/>
            <person name="Kamenetzky L."/>
            <person name="Keane J.A."/>
            <person name="Kiss F."/>
            <person name="Koziol U."/>
            <person name="Lambert O."/>
            <person name="Liu K."/>
            <person name="Luo X."/>
            <person name="Luo Y."/>
            <person name="Macchiaroli N."/>
            <person name="Nichol S."/>
            <person name="Paps J."/>
            <person name="Parkinson J."/>
            <person name="Pouchkina-Stantcheva N."/>
            <person name="Riddiford N."/>
            <person name="Rosenzvit M."/>
            <person name="Salinas G."/>
            <person name="Wasmuth J.D."/>
            <person name="Zamanian M."/>
            <person name="Zheng Y."/>
            <person name="Cai X."/>
            <person name="Soberon X."/>
            <person name="Olson P.D."/>
            <person name="Laclette J.P."/>
            <person name="Brehm K."/>
            <person name="Berriman M."/>
            <person name="Garciarrubio A."/>
            <person name="Bobes R.J."/>
            <person name="Fragoso G."/>
            <person name="Sanchez-Flores A."/>
            <person name="Estrada K."/>
            <person name="Cevallos M.A."/>
            <person name="Morett E."/>
            <person name="Gonzalez V."/>
            <person name="Portillo T."/>
            <person name="Ochoa-Leyva A."/>
            <person name="Jose M.V."/>
            <person name="Sciutto E."/>
            <person name="Landa A."/>
            <person name="Jimenez L."/>
            <person name="Valdes V."/>
            <person name="Carrero J.C."/>
            <person name="Larralde C."/>
            <person name="Morales-Montor J."/>
            <person name="Limon-Lason J."/>
            <person name="Soberon X."/>
            <person name="Laclette J.P."/>
        </authorList>
    </citation>
    <scope>NUCLEOTIDE SEQUENCE [LARGE SCALE GENOMIC DNA]</scope>
</reference>
<feature type="compositionally biased region" description="Polar residues" evidence="1">
    <location>
        <begin position="502"/>
        <end position="511"/>
    </location>
</feature>
<keyword evidence="2" id="KW-0812">Transmembrane</keyword>
<feature type="region of interest" description="Disordered" evidence="1">
    <location>
        <begin position="779"/>
        <end position="818"/>
    </location>
</feature>
<feature type="region of interest" description="Disordered" evidence="1">
    <location>
        <begin position="347"/>
        <end position="380"/>
    </location>
</feature>
<organism evidence="4">
    <name type="scientific">Echinococcus granulosus</name>
    <name type="common">Hydatid tapeworm</name>
    <dbReference type="NCBI Taxonomy" id="6210"/>
    <lineage>
        <taxon>Eukaryota</taxon>
        <taxon>Metazoa</taxon>
        <taxon>Spiralia</taxon>
        <taxon>Lophotrochozoa</taxon>
        <taxon>Platyhelminthes</taxon>
        <taxon>Cestoda</taxon>
        <taxon>Eucestoda</taxon>
        <taxon>Cyclophyllidea</taxon>
        <taxon>Taeniidae</taxon>
        <taxon>Echinococcus</taxon>
        <taxon>Echinococcus granulosus group</taxon>
    </lineage>
</organism>
<feature type="signal peptide" evidence="3">
    <location>
        <begin position="1"/>
        <end position="33"/>
    </location>
</feature>
<evidence type="ECO:0000256" key="1">
    <source>
        <dbReference type="SAM" id="MobiDB-lite"/>
    </source>
</evidence>
<feature type="compositionally biased region" description="Polar residues" evidence="1">
    <location>
        <begin position="81"/>
        <end position="98"/>
    </location>
</feature>
<evidence type="ECO:0000313" key="6">
    <source>
        <dbReference type="WBParaSite" id="EgrG_001024500"/>
    </source>
</evidence>
<feature type="compositionally biased region" description="Polar residues" evidence="1">
    <location>
        <begin position="779"/>
        <end position="793"/>
    </location>
</feature>
<feature type="compositionally biased region" description="Polar residues" evidence="1">
    <location>
        <begin position="649"/>
        <end position="672"/>
    </location>
</feature>
<evidence type="ECO:0000313" key="4">
    <source>
        <dbReference type="EMBL" id="CDS17486.1"/>
    </source>
</evidence>
<dbReference type="OrthoDB" id="6261199at2759"/>
<dbReference type="AlphaFoldDB" id="A0A068WGA9"/>
<dbReference type="WBParaSite" id="EgrG_001024500">
    <property type="protein sequence ID" value="EgrG_001024500"/>
    <property type="gene ID" value="EgrG_001024500"/>
</dbReference>
<evidence type="ECO:0000256" key="2">
    <source>
        <dbReference type="SAM" id="Phobius"/>
    </source>
</evidence>
<feature type="compositionally biased region" description="Pro residues" evidence="1">
    <location>
        <begin position="803"/>
        <end position="816"/>
    </location>
</feature>
<feature type="region of interest" description="Disordered" evidence="1">
    <location>
        <begin position="284"/>
        <end position="314"/>
    </location>
</feature>
<feature type="region of interest" description="Disordered" evidence="1">
    <location>
        <begin position="127"/>
        <end position="149"/>
    </location>
</feature>
<feature type="compositionally biased region" description="Polar residues" evidence="1">
    <location>
        <begin position="289"/>
        <end position="314"/>
    </location>
</feature>
<feature type="region of interest" description="Disordered" evidence="1">
    <location>
        <begin position="187"/>
        <end position="213"/>
    </location>
</feature>
<feature type="transmembrane region" description="Helical" evidence="2">
    <location>
        <begin position="711"/>
        <end position="737"/>
    </location>
</feature>
<dbReference type="Proteomes" id="UP000492820">
    <property type="component" value="Unassembled WGS sequence"/>
</dbReference>
<feature type="region of interest" description="Disordered" evidence="1">
    <location>
        <begin position="421"/>
        <end position="446"/>
    </location>
</feature>
<keyword evidence="2" id="KW-0472">Membrane</keyword>
<reference evidence="4" key="2">
    <citation type="submission" date="2014-06" db="EMBL/GenBank/DDBJ databases">
        <authorList>
            <person name="Aslett M."/>
        </authorList>
    </citation>
    <scope>NUCLEOTIDE SEQUENCE</scope>
</reference>
<feature type="region of interest" description="Disordered" evidence="1">
    <location>
        <begin position="646"/>
        <end position="704"/>
    </location>
</feature>